<dbReference type="Proteomes" id="UP000001307">
    <property type="component" value="Unassembled WGS sequence"/>
</dbReference>
<accession>E4WYK1</accession>
<dbReference type="AlphaFoldDB" id="E4WYK1"/>
<organism evidence="1">
    <name type="scientific">Oikopleura dioica</name>
    <name type="common">Tunicate</name>
    <dbReference type="NCBI Taxonomy" id="34765"/>
    <lineage>
        <taxon>Eukaryota</taxon>
        <taxon>Metazoa</taxon>
        <taxon>Chordata</taxon>
        <taxon>Tunicata</taxon>
        <taxon>Appendicularia</taxon>
        <taxon>Copelata</taxon>
        <taxon>Oikopleuridae</taxon>
        <taxon>Oikopleura</taxon>
    </lineage>
</organism>
<dbReference type="InParanoid" id="E4WYK1"/>
<sequence length="219" mass="25035">MSAPAKKRKLSIFSLPKTEKEAKKISRLLIELQKDYFVNSLELEYEDENATGWIRCSGECTNKNKPFSAKGARQLICSEKIQRHMKNYHTLKNDSKSGAKKLKKEDIEEIQTSSARIIAQKSLSKGFYDSPEVKRRDELLITASGGERGTGEKLGLSRYKCEKLWKSSQHEMKKMIAKVGPTLIEKGYLSIIIDHKSIKNHRTISKIGRGRTYIRKCLI</sequence>
<proteinExistence type="predicted"/>
<dbReference type="EMBL" id="FN653019">
    <property type="protein sequence ID" value="CBY22765.1"/>
    <property type="molecule type" value="Genomic_DNA"/>
</dbReference>
<gene>
    <name evidence="1" type="ORF">GSOID_T00013538001</name>
</gene>
<keyword evidence="2" id="KW-1185">Reference proteome</keyword>
<evidence type="ECO:0000313" key="2">
    <source>
        <dbReference type="Proteomes" id="UP000001307"/>
    </source>
</evidence>
<reference evidence="1" key="1">
    <citation type="journal article" date="2010" name="Science">
        <title>Plasticity of animal genome architecture unmasked by rapid evolution of a pelagic tunicate.</title>
        <authorList>
            <person name="Denoeud F."/>
            <person name="Henriet S."/>
            <person name="Mungpakdee S."/>
            <person name="Aury J.M."/>
            <person name="Da Silva C."/>
            <person name="Brinkmann H."/>
            <person name="Mikhaleva J."/>
            <person name="Olsen L.C."/>
            <person name="Jubin C."/>
            <person name="Canestro C."/>
            <person name="Bouquet J.M."/>
            <person name="Danks G."/>
            <person name="Poulain J."/>
            <person name="Campsteijn C."/>
            <person name="Adamski M."/>
            <person name="Cross I."/>
            <person name="Yadetie F."/>
            <person name="Muffato M."/>
            <person name="Louis A."/>
            <person name="Butcher S."/>
            <person name="Tsagkogeorga G."/>
            <person name="Konrad A."/>
            <person name="Singh S."/>
            <person name="Jensen M.F."/>
            <person name="Cong E.H."/>
            <person name="Eikeseth-Otteraa H."/>
            <person name="Noel B."/>
            <person name="Anthouard V."/>
            <person name="Porcel B.M."/>
            <person name="Kachouri-Lafond R."/>
            <person name="Nishino A."/>
            <person name="Ugolini M."/>
            <person name="Chourrout P."/>
            <person name="Nishida H."/>
            <person name="Aasland R."/>
            <person name="Huzurbazar S."/>
            <person name="Westhof E."/>
            <person name="Delsuc F."/>
            <person name="Lehrach H."/>
            <person name="Reinhardt R."/>
            <person name="Weissenbach J."/>
            <person name="Roy S.W."/>
            <person name="Artiguenave F."/>
            <person name="Postlethwait J.H."/>
            <person name="Manak J.R."/>
            <person name="Thompson E.M."/>
            <person name="Jaillon O."/>
            <person name="Du Pasquier L."/>
            <person name="Boudinot P."/>
            <person name="Liberles D.A."/>
            <person name="Volff J.N."/>
            <person name="Philippe H."/>
            <person name="Lenhard B."/>
            <person name="Roest Crollius H."/>
            <person name="Wincker P."/>
            <person name="Chourrout D."/>
        </authorList>
    </citation>
    <scope>NUCLEOTIDE SEQUENCE [LARGE SCALE GENOMIC DNA]</scope>
</reference>
<evidence type="ECO:0000313" key="1">
    <source>
        <dbReference type="EMBL" id="CBY22765.1"/>
    </source>
</evidence>
<name>E4WYK1_OIKDI</name>
<protein>
    <submittedName>
        <fullName evidence="1">Uncharacterized protein</fullName>
    </submittedName>
</protein>